<reference evidence="2 3" key="1">
    <citation type="submission" date="2018-10" db="EMBL/GenBank/DDBJ databases">
        <title>Genomic Encyclopedia of Archaeal and Bacterial Type Strains, Phase II (KMG-II): from individual species to whole genera.</title>
        <authorList>
            <person name="Goeker M."/>
        </authorList>
    </citation>
    <scope>NUCLEOTIDE SEQUENCE [LARGE SCALE GENOMIC DNA]</scope>
    <source>
        <strain evidence="2 3">DSM 29317</strain>
    </source>
</reference>
<organism evidence="2 3">
    <name type="scientific">Ruegeria conchae</name>
    <dbReference type="NCBI Taxonomy" id="981384"/>
    <lineage>
        <taxon>Bacteria</taxon>
        <taxon>Pseudomonadati</taxon>
        <taxon>Pseudomonadota</taxon>
        <taxon>Alphaproteobacteria</taxon>
        <taxon>Rhodobacterales</taxon>
        <taxon>Roseobacteraceae</taxon>
        <taxon>Ruegeria</taxon>
    </lineage>
</organism>
<evidence type="ECO:0000256" key="1">
    <source>
        <dbReference type="SAM" id="SignalP"/>
    </source>
</evidence>
<sequence length="173" mass="19777">MNRAIIAALIAMATAGAALAQQQPNLYVDPPVYYQWNKQVQYDPIEHVEVIGAVNQNRESHRCQFAHSVGNGDEQSTYLLTRHVGEDRVAEIHRVKGDIISTEYRDMIDAIEFIRLYDNDAAFAFDGCFAFMTNEARRDAQTKATTQRERLTNFCRDEVNRNLSMCREFLPGN</sequence>
<feature type="chain" id="PRO_5019850504" evidence="1">
    <location>
        <begin position="21"/>
        <end position="173"/>
    </location>
</feature>
<evidence type="ECO:0000313" key="2">
    <source>
        <dbReference type="EMBL" id="RLK08293.1"/>
    </source>
</evidence>
<gene>
    <name evidence="2" type="ORF">CLV75_1967</name>
</gene>
<dbReference type="RefSeq" id="WP_029622216.1">
    <property type="nucleotide sequence ID" value="NZ_AEYW01000023.1"/>
</dbReference>
<name>A0A497ZMJ6_9RHOB</name>
<keyword evidence="1" id="KW-0732">Signal</keyword>
<accession>A0A497ZMJ6</accession>
<keyword evidence="3" id="KW-1185">Reference proteome</keyword>
<dbReference type="Proteomes" id="UP000271700">
    <property type="component" value="Unassembled WGS sequence"/>
</dbReference>
<dbReference type="AlphaFoldDB" id="A0A497ZMJ6"/>
<dbReference type="EMBL" id="RCCT01000002">
    <property type="protein sequence ID" value="RLK08293.1"/>
    <property type="molecule type" value="Genomic_DNA"/>
</dbReference>
<feature type="signal peptide" evidence="1">
    <location>
        <begin position="1"/>
        <end position="20"/>
    </location>
</feature>
<proteinExistence type="predicted"/>
<evidence type="ECO:0000313" key="3">
    <source>
        <dbReference type="Proteomes" id="UP000271700"/>
    </source>
</evidence>
<comment type="caution">
    <text evidence="2">The sequence shown here is derived from an EMBL/GenBank/DDBJ whole genome shotgun (WGS) entry which is preliminary data.</text>
</comment>
<protein>
    <submittedName>
        <fullName evidence="2">Uncharacterized protein</fullName>
    </submittedName>
</protein>